<protein>
    <submittedName>
        <fullName evidence="2">Putative lysophospholipase</fullName>
    </submittedName>
</protein>
<dbReference type="Pfam" id="PF12146">
    <property type="entry name" value="Hydrolase_4"/>
    <property type="match status" value="1"/>
</dbReference>
<dbReference type="eggNOG" id="COG1073">
    <property type="taxonomic scope" value="Bacteria"/>
</dbReference>
<dbReference type="EMBL" id="CP003282">
    <property type="protein sequence ID" value="AFG37453.1"/>
    <property type="molecule type" value="Genomic_DNA"/>
</dbReference>
<name>H9UIW0_SPIAZ</name>
<sequence>MRGVLFVCGALAVLYIAAALLLAGCQTRILYQPHMGRGWIGTPDQLGLEWESIQLEARDGVELDAWWVRAPVARGALVFFHGNAGNISHRLESIRQFTDLGLSVFIIDYRGYGRSQGRPSEEGTALDARAAWDWMQRYSGYPAEQTVIFGRSLGAAVAAELARDVQSAAVILESSFRSVPALARSLYPWLPVGLLLRYDYPVEQYVAEIDAPLLVIHSREDEIVPFAHGRAVYEAARPPREFMQIQGGHNTGFRDSEPEYSQGINRFLADAAGLAERR</sequence>
<dbReference type="PANTHER" id="PTHR12277:SF81">
    <property type="entry name" value="PROTEIN ABHD13"/>
    <property type="match status" value="1"/>
</dbReference>
<dbReference type="SUPFAM" id="SSF53474">
    <property type="entry name" value="alpha/beta-Hydrolases"/>
    <property type="match status" value="1"/>
</dbReference>
<dbReference type="STRING" id="889378.Spiaf_1387"/>
<dbReference type="PATRIC" id="fig|889378.3.peg.1380"/>
<dbReference type="KEGG" id="sfc:Spiaf_1387"/>
<feature type="domain" description="Serine aminopeptidase S33" evidence="1">
    <location>
        <begin position="73"/>
        <end position="181"/>
    </location>
</feature>
<evidence type="ECO:0000313" key="2">
    <source>
        <dbReference type="EMBL" id="AFG37453.1"/>
    </source>
</evidence>
<dbReference type="HOGENOM" id="CLU_029375_2_1_12"/>
<evidence type="ECO:0000259" key="1">
    <source>
        <dbReference type="Pfam" id="PF12146"/>
    </source>
</evidence>
<dbReference type="AlphaFoldDB" id="H9UIW0"/>
<dbReference type="RefSeq" id="WP_014455438.1">
    <property type="nucleotide sequence ID" value="NC_017098.1"/>
</dbReference>
<accession>H9UIW0</accession>
<proteinExistence type="predicted"/>
<dbReference type="PROSITE" id="PS51257">
    <property type="entry name" value="PROKAR_LIPOPROTEIN"/>
    <property type="match status" value="1"/>
</dbReference>
<dbReference type="Gene3D" id="3.40.50.1820">
    <property type="entry name" value="alpha/beta hydrolase"/>
    <property type="match status" value="1"/>
</dbReference>
<dbReference type="InterPro" id="IPR029058">
    <property type="entry name" value="AB_hydrolase_fold"/>
</dbReference>
<keyword evidence="3" id="KW-1185">Reference proteome</keyword>
<dbReference type="InterPro" id="IPR022742">
    <property type="entry name" value="Hydrolase_4"/>
</dbReference>
<organism evidence="2 3">
    <name type="scientific">Spirochaeta africana (strain ATCC 700263 / DSM 8902 / Z-7692)</name>
    <dbReference type="NCBI Taxonomy" id="889378"/>
    <lineage>
        <taxon>Bacteria</taxon>
        <taxon>Pseudomonadati</taxon>
        <taxon>Spirochaetota</taxon>
        <taxon>Spirochaetia</taxon>
        <taxon>Spirochaetales</taxon>
        <taxon>Spirochaetaceae</taxon>
        <taxon>Spirochaeta</taxon>
    </lineage>
</organism>
<reference evidence="3" key="1">
    <citation type="journal article" date="2013" name="Stand. Genomic Sci.">
        <title>Complete genome sequence of the halophilic bacterium Spirochaeta africana type strain (Z-7692(T)) from the alkaline Lake Magadi in the East African Rift.</title>
        <authorList>
            <person name="Liolos K."/>
            <person name="Abt B."/>
            <person name="Scheuner C."/>
            <person name="Teshima H."/>
            <person name="Held B."/>
            <person name="Lapidus A."/>
            <person name="Nolan M."/>
            <person name="Lucas S."/>
            <person name="Deshpande S."/>
            <person name="Cheng J.F."/>
            <person name="Tapia R."/>
            <person name="Goodwin L.A."/>
            <person name="Pitluck S."/>
            <person name="Pagani I."/>
            <person name="Ivanova N."/>
            <person name="Mavromatis K."/>
            <person name="Mikhailova N."/>
            <person name="Huntemann M."/>
            <person name="Pati A."/>
            <person name="Chen A."/>
            <person name="Palaniappan K."/>
            <person name="Land M."/>
            <person name="Rohde M."/>
            <person name="Tindall B.J."/>
            <person name="Detter J.C."/>
            <person name="Goker M."/>
            <person name="Bristow J."/>
            <person name="Eisen J.A."/>
            <person name="Markowitz V."/>
            <person name="Hugenholtz P."/>
            <person name="Woyke T."/>
            <person name="Klenk H.P."/>
            <person name="Kyrpides N.C."/>
        </authorList>
    </citation>
    <scope>NUCLEOTIDE SEQUENCE</scope>
    <source>
        <strain evidence="3">ATCC 700263 / DSM 8902 / Z-7692</strain>
    </source>
</reference>
<dbReference type="Proteomes" id="UP000007383">
    <property type="component" value="Chromosome"/>
</dbReference>
<gene>
    <name evidence="2" type="ordered locus">Spiaf_1387</name>
</gene>
<evidence type="ECO:0000313" key="3">
    <source>
        <dbReference type="Proteomes" id="UP000007383"/>
    </source>
</evidence>
<dbReference type="PANTHER" id="PTHR12277">
    <property type="entry name" value="ALPHA/BETA HYDROLASE DOMAIN-CONTAINING PROTEIN"/>
    <property type="match status" value="1"/>
</dbReference>
<dbReference type="OrthoDB" id="9777090at2"/>